<dbReference type="OrthoDB" id="1653848at2"/>
<accession>A0A9Q9BSV8</accession>
<keyword evidence="4 5" id="KW-0472">Membrane</keyword>
<evidence type="ECO:0000256" key="2">
    <source>
        <dbReference type="ARBA" id="ARBA00022692"/>
    </source>
</evidence>
<dbReference type="InterPro" id="IPR020912">
    <property type="entry name" value="UPF0295"/>
</dbReference>
<evidence type="ECO:0000256" key="1">
    <source>
        <dbReference type="ARBA" id="ARBA00022475"/>
    </source>
</evidence>
<dbReference type="Pfam" id="PF11023">
    <property type="entry name" value="DUF2614"/>
    <property type="match status" value="1"/>
</dbReference>
<dbReference type="Proteomes" id="UP001057381">
    <property type="component" value="Chromosome"/>
</dbReference>
<keyword evidence="3 5" id="KW-1133">Transmembrane helix</keyword>
<reference evidence="7" key="2">
    <citation type="submission" date="2021-04" db="EMBL/GenBank/DDBJ databases">
        <title>Complete Genome Sequences of Macrococcus spp. from dog and cattle.</title>
        <authorList>
            <person name="Schwendener S."/>
            <person name="Perreten V."/>
        </authorList>
    </citation>
    <scope>NUCLEOTIDE SEQUENCE</scope>
    <source>
        <strain evidence="7">Epi0143-OL</strain>
    </source>
</reference>
<protein>
    <submittedName>
        <fullName evidence="7">Uncharacterized protein</fullName>
    </submittedName>
</protein>
<dbReference type="AlphaFoldDB" id="A0A9Q9BSV8"/>
<reference evidence="6 8" key="1">
    <citation type="submission" date="2019-09" db="EMBL/GenBank/DDBJ databases">
        <authorList>
            <person name="Mazhar S."/>
            <person name="Altermann E."/>
            <person name="Hill C."/>
            <person name="Mcauliffe O."/>
        </authorList>
    </citation>
    <scope>NUCLEOTIDE SEQUENCE [LARGE SCALE GENOMIC DNA]</scope>
    <source>
        <strain evidence="6 8">ATCC 51831</strain>
    </source>
</reference>
<dbReference type="NCBIfam" id="NF002796">
    <property type="entry name" value="PRK02935.1"/>
    <property type="match status" value="1"/>
</dbReference>
<gene>
    <name evidence="6" type="ORF">ERX35_008860</name>
    <name evidence="7" type="ORF">KFV11_09060</name>
</gene>
<dbReference type="RefSeq" id="WP_149459626.1">
    <property type="nucleotide sequence ID" value="NZ_CP073809.1"/>
</dbReference>
<dbReference type="KEGG" id="mequ:KFV11_09060"/>
<sequence>MLAVINQGDDYLKFAKKPTSKINRIRTWALALIFIAMIVMYLGVVLFYYTKSQLLFSLFLLLGTLAFILSFVVYFWIGMLSTRAVTVLCPNCNQYTKMLGRADICARCNEPLTLDPTLAGKTFDQDYNNKRKSKKLEQESEAE</sequence>
<name>A0A9Q9BSV8_9STAP</name>
<evidence type="ECO:0000313" key="9">
    <source>
        <dbReference type="Proteomes" id="UP001057381"/>
    </source>
</evidence>
<organism evidence="7 9">
    <name type="scientific">Macrococcus equipercicus</name>
    <dbReference type="NCBI Taxonomy" id="69967"/>
    <lineage>
        <taxon>Bacteria</taxon>
        <taxon>Bacillati</taxon>
        <taxon>Bacillota</taxon>
        <taxon>Bacilli</taxon>
        <taxon>Bacillales</taxon>
        <taxon>Staphylococcaceae</taxon>
        <taxon>Macrococcus</taxon>
    </lineage>
</organism>
<evidence type="ECO:0000256" key="3">
    <source>
        <dbReference type="ARBA" id="ARBA00022989"/>
    </source>
</evidence>
<keyword evidence="8" id="KW-1185">Reference proteome</keyword>
<dbReference type="Proteomes" id="UP000295735">
    <property type="component" value="Unassembled WGS sequence"/>
</dbReference>
<keyword evidence="2 5" id="KW-0812">Transmembrane</keyword>
<evidence type="ECO:0000256" key="5">
    <source>
        <dbReference type="SAM" id="Phobius"/>
    </source>
</evidence>
<evidence type="ECO:0000313" key="7">
    <source>
        <dbReference type="EMBL" id="UTH13371.1"/>
    </source>
</evidence>
<feature type="transmembrane region" description="Helical" evidence="5">
    <location>
        <begin position="27"/>
        <end position="49"/>
    </location>
</feature>
<dbReference type="EMBL" id="SCWC02000007">
    <property type="protein sequence ID" value="KAA1037659.1"/>
    <property type="molecule type" value="Genomic_DNA"/>
</dbReference>
<keyword evidence="1" id="KW-1003">Cell membrane</keyword>
<dbReference type="EMBL" id="CP073809">
    <property type="protein sequence ID" value="UTH13371.1"/>
    <property type="molecule type" value="Genomic_DNA"/>
</dbReference>
<evidence type="ECO:0000256" key="4">
    <source>
        <dbReference type="ARBA" id="ARBA00023136"/>
    </source>
</evidence>
<proteinExistence type="predicted"/>
<evidence type="ECO:0000313" key="6">
    <source>
        <dbReference type="EMBL" id="KAA1037659.1"/>
    </source>
</evidence>
<evidence type="ECO:0000313" key="8">
    <source>
        <dbReference type="Proteomes" id="UP000295735"/>
    </source>
</evidence>
<feature type="transmembrane region" description="Helical" evidence="5">
    <location>
        <begin position="55"/>
        <end position="77"/>
    </location>
</feature>